<feature type="domain" description="OmpR/PhoB-type" evidence="5">
    <location>
        <begin position="1"/>
        <end position="97"/>
    </location>
</feature>
<evidence type="ECO:0000256" key="3">
    <source>
        <dbReference type="PROSITE-ProRule" id="PRU01091"/>
    </source>
</evidence>
<keyword evidence="7" id="KW-1185">Reference proteome</keyword>
<dbReference type="InterPro" id="IPR011990">
    <property type="entry name" value="TPR-like_helical_dom_sf"/>
</dbReference>
<gene>
    <name evidence="6" type="ORF">BU204_02785</name>
</gene>
<dbReference type="EMBL" id="MSIE01000002">
    <property type="protein sequence ID" value="OLF19290.1"/>
    <property type="molecule type" value="Genomic_DNA"/>
</dbReference>
<dbReference type="InterPro" id="IPR027417">
    <property type="entry name" value="P-loop_NTPase"/>
</dbReference>
<dbReference type="SUPFAM" id="SSF48452">
    <property type="entry name" value="TPR-like"/>
    <property type="match status" value="2"/>
</dbReference>
<dbReference type="STRING" id="1912961.BU204_02785"/>
<dbReference type="CDD" id="cd15831">
    <property type="entry name" value="BTAD"/>
    <property type="match status" value="1"/>
</dbReference>
<dbReference type="InterPro" id="IPR001867">
    <property type="entry name" value="OmpR/PhoB-type_DNA-bd"/>
</dbReference>
<dbReference type="SUPFAM" id="SSF52540">
    <property type="entry name" value="P-loop containing nucleoside triphosphate hydrolases"/>
    <property type="match status" value="1"/>
</dbReference>
<dbReference type="SMART" id="SM00862">
    <property type="entry name" value="Trans_reg_C"/>
    <property type="match status" value="1"/>
</dbReference>
<sequence length="986" mass="104166">MDAPARLRLLGPLDLTGPGGALRLSGSRQRAVLALLALRAPGVVSRSDLVDGLWGANPPRTAVKTLHSYLARVRQALAAVGLGELLVTREPGYALTLPPGCLDVTEFAEHLAAGRRAVQGGEPAAAAAELRAALALWRGDPLADCPVEDWGQAEVTRLREAAVGAEQTLAETELMLGEHGQVAGDLERLVVRHPLRERLWELLVVAHHRGGRPAEALRAYRRARAVLHDELGVDPGPGLRRLERALLAGDTELDPATAPVAVATRAPAGPPRPDPTPPPPLERHPAERTGLVGRQRELSEVLAALAVGRLVTLTGPGGCGKTRLAVAAMDRIAETREAVLVDLAPVRAPELVADAVATALHVPEQPGTDRAATLVEALADRAVLVVLDNCEHLVRAVAGLVERLLVRCSGPAFLATSREALRVGGESVLVVPPLAAPDPDVPRTLAELATYDSVRLFLDRAAEHGRPACEDDARHVAALCAALDGLPLAIELAAARTPVLTPAQIVRRLRDRFGLLDLATPAASSSGRHHALGAALAWSYELLSPEEAALFARLGVFVGGFSVDAAEAVATPGRPLDALTALVARSLVRAGRDGAATRFTMLETIAAYAADRLAADPVAEAATRRAHAQFFLTCLEEAVLDPTGLRLPGLRADYGNLRAAMAWFAGARATDGTGELRMATAFGRYCRLQGHYREGRRWLEQAIARSARAPSDLRVGALTAAASLALAACDYPGAARHATEALELATAAENTGQVGRLLVLLGAVARERAEYVRALGYYRAAATAFRAGGDRAGAAFAVQFAGATSWQAGDLDAASHALSASLAVLCEQGDRRGAASSRAYLGAVALYRGDRGRARWLLDESLDAFGELEDKEGIAWSLNLLGLVEYEEGRHDEAGRMLETSLALHRELGDRWRQASVLEALAAVATASLEVDRAARLLHQADELRAMIGTPVPLVERAALDRVRAAVGSAGGGDRRRRFTRVEGVA</sequence>
<feature type="compositionally biased region" description="Pro residues" evidence="4">
    <location>
        <begin position="268"/>
        <end position="280"/>
    </location>
</feature>
<reference evidence="6 7" key="1">
    <citation type="submission" date="2016-12" db="EMBL/GenBank/DDBJ databases">
        <title>The draft genome sequence of Actinophytocola sp. 11-183.</title>
        <authorList>
            <person name="Wang W."/>
            <person name="Yuan L."/>
        </authorList>
    </citation>
    <scope>NUCLEOTIDE SEQUENCE [LARGE SCALE GENOMIC DNA]</scope>
    <source>
        <strain evidence="6 7">11-183</strain>
    </source>
</reference>
<comment type="similarity">
    <text evidence="1">Belongs to the AfsR/DnrI/RedD regulatory family.</text>
</comment>
<dbReference type="Proteomes" id="UP000185596">
    <property type="component" value="Unassembled WGS sequence"/>
</dbReference>
<organism evidence="6 7">
    <name type="scientific">Actinophytocola xanthii</name>
    <dbReference type="NCBI Taxonomy" id="1912961"/>
    <lineage>
        <taxon>Bacteria</taxon>
        <taxon>Bacillati</taxon>
        <taxon>Actinomycetota</taxon>
        <taxon>Actinomycetes</taxon>
        <taxon>Pseudonocardiales</taxon>
        <taxon>Pseudonocardiaceae</taxon>
    </lineage>
</organism>
<dbReference type="InterPro" id="IPR049945">
    <property type="entry name" value="AAA_22"/>
</dbReference>
<evidence type="ECO:0000313" key="6">
    <source>
        <dbReference type="EMBL" id="OLF19290.1"/>
    </source>
</evidence>
<evidence type="ECO:0000259" key="5">
    <source>
        <dbReference type="PROSITE" id="PS51755"/>
    </source>
</evidence>
<proteinExistence type="inferred from homology"/>
<evidence type="ECO:0000256" key="1">
    <source>
        <dbReference type="ARBA" id="ARBA00005820"/>
    </source>
</evidence>
<protein>
    <recommendedName>
        <fullName evidence="5">OmpR/PhoB-type domain-containing protein</fullName>
    </recommendedName>
</protein>
<dbReference type="OrthoDB" id="33864at2"/>
<dbReference type="InterPro" id="IPR005158">
    <property type="entry name" value="BTAD"/>
</dbReference>
<dbReference type="GO" id="GO:0016887">
    <property type="term" value="F:ATP hydrolysis activity"/>
    <property type="evidence" value="ECO:0007669"/>
    <property type="project" value="InterPro"/>
</dbReference>
<feature type="DNA-binding region" description="OmpR/PhoB-type" evidence="3">
    <location>
        <begin position="1"/>
        <end position="97"/>
    </location>
</feature>
<dbReference type="Gene3D" id="1.10.10.10">
    <property type="entry name" value="Winged helix-like DNA-binding domain superfamily/Winged helix DNA-binding domain"/>
    <property type="match status" value="1"/>
</dbReference>
<dbReference type="SUPFAM" id="SSF46894">
    <property type="entry name" value="C-terminal effector domain of the bipartite response regulators"/>
    <property type="match status" value="1"/>
</dbReference>
<dbReference type="Pfam" id="PF25872">
    <property type="entry name" value="HTH_77"/>
    <property type="match status" value="1"/>
</dbReference>
<evidence type="ECO:0000313" key="7">
    <source>
        <dbReference type="Proteomes" id="UP000185596"/>
    </source>
</evidence>
<dbReference type="PANTHER" id="PTHR47691:SF3">
    <property type="entry name" value="HTH-TYPE TRANSCRIPTIONAL REGULATOR RV0890C-RELATED"/>
    <property type="match status" value="1"/>
</dbReference>
<evidence type="ECO:0000256" key="4">
    <source>
        <dbReference type="SAM" id="MobiDB-lite"/>
    </source>
</evidence>
<dbReference type="SMART" id="SM01043">
    <property type="entry name" value="BTAD"/>
    <property type="match status" value="1"/>
</dbReference>
<dbReference type="PROSITE" id="PS51755">
    <property type="entry name" value="OMPR_PHOB"/>
    <property type="match status" value="1"/>
</dbReference>
<dbReference type="Pfam" id="PF13401">
    <property type="entry name" value="AAA_22"/>
    <property type="match status" value="1"/>
</dbReference>
<dbReference type="Gene3D" id="1.25.40.10">
    <property type="entry name" value="Tetratricopeptide repeat domain"/>
    <property type="match status" value="2"/>
</dbReference>
<dbReference type="Pfam" id="PF03704">
    <property type="entry name" value="BTAD"/>
    <property type="match status" value="1"/>
</dbReference>
<name>A0A1Q8CY70_9PSEU</name>
<feature type="region of interest" description="Disordered" evidence="4">
    <location>
        <begin position="264"/>
        <end position="286"/>
    </location>
</feature>
<dbReference type="PANTHER" id="PTHR47691">
    <property type="entry name" value="REGULATOR-RELATED"/>
    <property type="match status" value="1"/>
</dbReference>
<dbReference type="GO" id="GO:0003677">
    <property type="term" value="F:DNA binding"/>
    <property type="evidence" value="ECO:0007669"/>
    <property type="project" value="UniProtKB-UniRule"/>
</dbReference>
<dbReference type="RefSeq" id="WP_075123894.1">
    <property type="nucleotide sequence ID" value="NZ_MSIE01000002.1"/>
</dbReference>
<dbReference type="PRINTS" id="PR00364">
    <property type="entry name" value="DISEASERSIST"/>
</dbReference>
<dbReference type="InterPro" id="IPR016032">
    <property type="entry name" value="Sig_transdc_resp-reg_C-effctor"/>
</dbReference>
<dbReference type="GO" id="GO:0000160">
    <property type="term" value="P:phosphorelay signal transduction system"/>
    <property type="evidence" value="ECO:0007669"/>
    <property type="project" value="InterPro"/>
</dbReference>
<dbReference type="InterPro" id="IPR058852">
    <property type="entry name" value="HTH_77"/>
</dbReference>
<dbReference type="InterPro" id="IPR036388">
    <property type="entry name" value="WH-like_DNA-bd_sf"/>
</dbReference>
<accession>A0A1Q8CY70</accession>
<keyword evidence="2 3" id="KW-0238">DNA-binding</keyword>
<dbReference type="AlphaFoldDB" id="A0A1Q8CY70"/>
<evidence type="ECO:0000256" key="2">
    <source>
        <dbReference type="ARBA" id="ARBA00023125"/>
    </source>
</evidence>
<comment type="caution">
    <text evidence="6">The sequence shown here is derived from an EMBL/GenBank/DDBJ whole genome shotgun (WGS) entry which is preliminary data.</text>
</comment>
<dbReference type="GO" id="GO:0006355">
    <property type="term" value="P:regulation of DNA-templated transcription"/>
    <property type="evidence" value="ECO:0007669"/>
    <property type="project" value="InterPro"/>
</dbReference>
<dbReference type="Gene3D" id="3.40.50.300">
    <property type="entry name" value="P-loop containing nucleotide triphosphate hydrolases"/>
    <property type="match status" value="1"/>
</dbReference>
<dbReference type="Pfam" id="PF00486">
    <property type="entry name" value="Trans_reg_C"/>
    <property type="match status" value="1"/>
</dbReference>